<dbReference type="Proteomes" id="UP001044222">
    <property type="component" value="Chromosome 16"/>
</dbReference>
<proteinExistence type="predicted"/>
<dbReference type="EMBL" id="JAFIRN010000016">
    <property type="protein sequence ID" value="KAG5833810.1"/>
    <property type="molecule type" value="Genomic_DNA"/>
</dbReference>
<accession>A0A9D3LMM8</accession>
<gene>
    <name evidence="1" type="ORF">ANANG_G00279810</name>
</gene>
<protein>
    <submittedName>
        <fullName evidence="1">Uncharacterized protein</fullName>
    </submittedName>
</protein>
<evidence type="ECO:0000313" key="1">
    <source>
        <dbReference type="EMBL" id="KAG5833810.1"/>
    </source>
</evidence>
<name>A0A9D3LMM8_ANGAN</name>
<keyword evidence="2" id="KW-1185">Reference proteome</keyword>
<comment type="caution">
    <text evidence="1">The sequence shown here is derived from an EMBL/GenBank/DDBJ whole genome shotgun (WGS) entry which is preliminary data.</text>
</comment>
<sequence length="196" mass="21826">MLQTLGPQSCLTSSLSLHCQSSFSRPGRITQRGRWIQAVIYNLLSGQTEQPLRFRGLSHSQPEHYQDPVIQLKSSRTQEELQSRLLSSAHCNREQSNCGVFFLRSALTPRSDRLYRAPFPAAPLRTRGPLISQQPRCWQAPIAGISLLRKGQPFTRSPDPLYEPAALARNQEAPGVCPGDPPGGRGVRCLVLSKER</sequence>
<organism evidence="1 2">
    <name type="scientific">Anguilla anguilla</name>
    <name type="common">European freshwater eel</name>
    <name type="synonym">Muraena anguilla</name>
    <dbReference type="NCBI Taxonomy" id="7936"/>
    <lineage>
        <taxon>Eukaryota</taxon>
        <taxon>Metazoa</taxon>
        <taxon>Chordata</taxon>
        <taxon>Craniata</taxon>
        <taxon>Vertebrata</taxon>
        <taxon>Euteleostomi</taxon>
        <taxon>Actinopterygii</taxon>
        <taxon>Neopterygii</taxon>
        <taxon>Teleostei</taxon>
        <taxon>Anguilliformes</taxon>
        <taxon>Anguillidae</taxon>
        <taxon>Anguilla</taxon>
    </lineage>
</organism>
<evidence type="ECO:0000313" key="2">
    <source>
        <dbReference type="Proteomes" id="UP001044222"/>
    </source>
</evidence>
<reference evidence="1" key="1">
    <citation type="submission" date="2021-01" db="EMBL/GenBank/DDBJ databases">
        <title>A chromosome-scale assembly of European eel, Anguilla anguilla.</title>
        <authorList>
            <person name="Henkel C."/>
            <person name="Jong-Raadsen S.A."/>
            <person name="Dufour S."/>
            <person name="Weltzien F.-A."/>
            <person name="Palstra A.P."/>
            <person name="Pelster B."/>
            <person name="Spaink H.P."/>
            <person name="Van Den Thillart G.E."/>
            <person name="Jansen H."/>
            <person name="Zahm M."/>
            <person name="Klopp C."/>
            <person name="Cedric C."/>
            <person name="Louis A."/>
            <person name="Berthelot C."/>
            <person name="Parey E."/>
            <person name="Roest Crollius H."/>
            <person name="Montfort J."/>
            <person name="Robinson-Rechavi M."/>
            <person name="Bucao C."/>
            <person name="Bouchez O."/>
            <person name="Gislard M."/>
            <person name="Lluch J."/>
            <person name="Milhes M."/>
            <person name="Lampietro C."/>
            <person name="Lopez Roques C."/>
            <person name="Donnadieu C."/>
            <person name="Braasch I."/>
            <person name="Desvignes T."/>
            <person name="Postlethwait J."/>
            <person name="Bobe J."/>
            <person name="Guiguen Y."/>
            <person name="Dirks R."/>
        </authorList>
    </citation>
    <scope>NUCLEOTIDE SEQUENCE</scope>
    <source>
        <strain evidence="1">Tag_6206</strain>
        <tissue evidence="1">Liver</tissue>
    </source>
</reference>
<dbReference type="AlphaFoldDB" id="A0A9D3LMM8"/>